<dbReference type="GO" id="GO:0003676">
    <property type="term" value="F:nucleic acid binding"/>
    <property type="evidence" value="ECO:0007669"/>
    <property type="project" value="InterPro"/>
</dbReference>
<dbReference type="InterPro" id="IPR001584">
    <property type="entry name" value="Integrase_cat-core"/>
</dbReference>
<feature type="coiled-coil region" evidence="2">
    <location>
        <begin position="1485"/>
        <end position="1512"/>
    </location>
</feature>
<dbReference type="InterPro" id="IPR036397">
    <property type="entry name" value="RNaseH_sf"/>
</dbReference>
<dbReference type="OrthoDB" id="7553315at2759"/>
<feature type="domain" description="Integrase catalytic" evidence="4">
    <location>
        <begin position="1398"/>
        <end position="1591"/>
    </location>
</feature>
<dbReference type="InterPro" id="IPR008042">
    <property type="entry name" value="Retrotrans_Pao"/>
</dbReference>
<organism evidence="5 6">
    <name type="scientific">Temnothorax curvispinosus</name>
    <dbReference type="NCBI Taxonomy" id="300111"/>
    <lineage>
        <taxon>Eukaryota</taxon>
        <taxon>Metazoa</taxon>
        <taxon>Ecdysozoa</taxon>
        <taxon>Arthropoda</taxon>
        <taxon>Hexapoda</taxon>
        <taxon>Insecta</taxon>
        <taxon>Pterygota</taxon>
        <taxon>Neoptera</taxon>
        <taxon>Endopterygota</taxon>
        <taxon>Hymenoptera</taxon>
        <taxon>Apocrita</taxon>
        <taxon>Aculeata</taxon>
        <taxon>Formicoidea</taxon>
        <taxon>Formicidae</taxon>
        <taxon>Myrmicinae</taxon>
        <taxon>Temnothorax</taxon>
    </lineage>
</organism>
<dbReference type="Gene3D" id="3.30.420.10">
    <property type="entry name" value="Ribonuclease H-like superfamily/Ribonuclease H"/>
    <property type="match status" value="1"/>
</dbReference>
<dbReference type="Pfam" id="PF18701">
    <property type="entry name" value="DUF5641"/>
    <property type="match status" value="1"/>
</dbReference>
<evidence type="ECO:0000259" key="3">
    <source>
        <dbReference type="PROSITE" id="PS50158"/>
    </source>
</evidence>
<dbReference type="Pfam" id="PF03564">
    <property type="entry name" value="DUF1759"/>
    <property type="match status" value="1"/>
</dbReference>
<keyword evidence="1" id="KW-0863">Zinc-finger</keyword>
<keyword evidence="2" id="KW-0175">Coiled coil</keyword>
<gene>
    <name evidence="6" type="primary">LOC112451633</name>
</gene>
<evidence type="ECO:0000256" key="1">
    <source>
        <dbReference type="PROSITE-ProRule" id="PRU00047"/>
    </source>
</evidence>
<dbReference type="PANTHER" id="PTHR47331">
    <property type="entry name" value="PHD-TYPE DOMAIN-CONTAINING PROTEIN"/>
    <property type="match status" value="1"/>
</dbReference>
<dbReference type="PANTHER" id="PTHR47331:SF1">
    <property type="entry name" value="GAG-LIKE PROTEIN"/>
    <property type="match status" value="1"/>
</dbReference>
<evidence type="ECO:0000256" key="2">
    <source>
        <dbReference type="SAM" id="Coils"/>
    </source>
</evidence>
<dbReference type="InterPro" id="IPR012337">
    <property type="entry name" value="RNaseH-like_sf"/>
</dbReference>
<proteinExistence type="predicted"/>
<dbReference type="PROSITE" id="PS50158">
    <property type="entry name" value="ZF_CCHC"/>
    <property type="match status" value="1"/>
</dbReference>
<evidence type="ECO:0000313" key="5">
    <source>
        <dbReference type="Proteomes" id="UP000504618"/>
    </source>
</evidence>
<dbReference type="CDD" id="cd00303">
    <property type="entry name" value="retropepsin_like"/>
    <property type="match status" value="1"/>
</dbReference>
<dbReference type="GO" id="GO:0015074">
    <property type="term" value="P:DNA integration"/>
    <property type="evidence" value="ECO:0007669"/>
    <property type="project" value="InterPro"/>
</dbReference>
<dbReference type="GO" id="GO:0042575">
    <property type="term" value="C:DNA polymerase complex"/>
    <property type="evidence" value="ECO:0007669"/>
    <property type="project" value="UniProtKB-ARBA"/>
</dbReference>
<evidence type="ECO:0000313" key="6">
    <source>
        <dbReference type="RefSeq" id="XP_024867157.1"/>
    </source>
</evidence>
<dbReference type="GO" id="GO:0008270">
    <property type="term" value="F:zinc ion binding"/>
    <property type="evidence" value="ECO:0007669"/>
    <property type="project" value="UniProtKB-KW"/>
</dbReference>
<sequence length="1709" mass="195068">MTEVRKLKQTRARYKGNVTRILTFLDSDEPKTAIDAQVRLEKLSELWDKFETIQNDIVEARLEADAQLEDIQAENEAEGQLFEEGYYKAAARLQEIIAAEAAVAQADQAAQNLPAPVQPQRKNKPKLPEIKLPEFSGDFTKWIFFKNSFETTIHRDADLTPMQKHQYLIGQLQGEARQVIQGFTISDENYWSAWNLLKDTYDNTMLIIETHLEALLKFPDITKENKADSIRQFIWHIHTHTKSLEALQQPVDQWETMLIHLAKKKLDFAEQRDWQNIAKDRTPANMPTMDEFLKFLTERCHTMRVLNQGKVKQPPNEKPTGKKKTEKKVSLTTTSANCKICEGSHAIYRCEELLNQSISDRMKLIREKKLCINCLNAGHLAKDCRSSTRKKCTGRHNTLLHRESENQSNENNAPATPVVSCCSDSTNVSEAKQAASIKQEDSSRSIFYVQKQSSRVILSTVRIFAYDSDGNPQICRALLDPGSQSNLITADFTRKLKLPCRSEDRPITGIGQMQTKAAKTTNLRIKSTHGEFTTTLECLVLPTITERLPQSKIDVSQIILPKDVRLADPEFDEPAAIDLLIGSGLYWKILCGTPKNRIKGQPALQNTMFGWIVGGEMIDANPNSSGTCLTITNDMLNQQIERFWTQEEIVRTKQYSEEEKACEEYYIKTFKRDSTGRFIVRLPTRANVKLGDSKQLALKRFLALERRFAKNPDLKAEYVKFMRDYQEQDHMSVVSDDEDQEAESYVLPHQAVLRPESVTTKLRVVFDASAKTTLGTSLNDKLMAGSNLQTNLYDILLRFRTHEYVVTADVAQMFRQIRVDKRDQGLLRILWRESPEELIRLCKLHTVTYGTTSAPFLAIRSLIQLAIEEGRDLPLAALALLEDSYMDDVISGARTLAKAIELQKQLSQLMERGQFHLHKWRSNDPRVLKHIATQCKTDDVLIIDKEGALKTLGLLWNAKSDCLQYEIKMESTQAITKRVVLSKIAQVFDLLGLLAPLLITEWENYCASLARINTLQIPRNVVPANQSTTFDIYGFGDASERAFGACLYAVSQDDQETIHSHLICAKTKIAPLKTITIPRLELEAALLLANLYASAEKAYSKRIRNTRLGSDSRVLLGWIKTQPHKLKMFVANRVSKIQDITKNIPWYHVPTTENPADLLSRGVSFDTLAESKLWWHGSHWLTSECPWPAKMEEPETVLPELKSTAVTLVMNETSNVLMRFSTYSKLKRVIAQCMRWKQNALGTKRTGPLIVKELEEAEKIIARLVQRDIFSQDYEALVAGRNLSSKSKLRALDPFIDDRGLIRVGGRLRHSSLSVDRKHPIVLPARHYVTGLIMRQEHVRLHHCPPEQLLSVVRYRYWPLSGRREARKVIKNCLNCFRLRPTTPEVKMGDLPKQRVAGYERPFTNTGVDYAGPLQVRESRRRGRTHVSKGYIAIFRCFSTKAVHLEFVSALTTEAFLAALSRFTARRGICSQMFSDNGTNFVGTARELREIYAFLEKEKDEIQTSLAQQKITWSFIPPRAPHFGGLWEAAVKIAKRHLNSVTQGRVLTFEEYATLLAEIEAILNSRPLTPLSSDPTDLSVLTPAHFLVGDSLVLPVQHNYHEVPDNRLTRWQHIQKLSQQFWRRWQAEYLQELQRQNKWADSGFPNIQLNTRVLLKEDHVPPLQWTLGRVTELFPGPDGVVRVVMVKTRNGEFKRSVKKLCPIPIDDME</sequence>
<reference evidence="6" key="1">
    <citation type="submission" date="2025-08" db="UniProtKB">
        <authorList>
            <consortium name="RefSeq"/>
        </authorList>
    </citation>
    <scope>IDENTIFICATION</scope>
    <source>
        <tissue evidence="6">Whole body</tissue>
    </source>
</reference>
<dbReference type="Proteomes" id="UP000504618">
    <property type="component" value="Unplaced"/>
</dbReference>
<protein>
    <submittedName>
        <fullName evidence="6">Uncharacterized protein LOC112451633</fullName>
    </submittedName>
</protein>
<dbReference type="InterPro" id="IPR001878">
    <property type="entry name" value="Znf_CCHC"/>
</dbReference>
<dbReference type="CDD" id="cd01644">
    <property type="entry name" value="RT_pepA17"/>
    <property type="match status" value="1"/>
</dbReference>
<dbReference type="Pfam" id="PF05380">
    <property type="entry name" value="Peptidase_A17"/>
    <property type="match status" value="1"/>
</dbReference>
<dbReference type="InterPro" id="IPR040676">
    <property type="entry name" value="DUF5641"/>
</dbReference>
<dbReference type="InterPro" id="IPR005312">
    <property type="entry name" value="DUF1759"/>
</dbReference>
<name>A0A6J1PCC1_9HYME</name>
<keyword evidence="1" id="KW-0479">Metal-binding</keyword>
<dbReference type="InterPro" id="IPR043502">
    <property type="entry name" value="DNA/RNA_pol_sf"/>
</dbReference>
<keyword evidence="1" id="KW-0862">Zinc</keyword>
<feature type="domain" description="CCHC-type" evidence="3">
    <location>
        <begin position="371"/>
        <end position="386"/>
    </location>
</feature>
<dbReference type="PROSITE" id="PS50994">
    <property type="entry name" value="INTEGRASE"/>
    <property type="match status" value="1"/>
</dbReference>
<dbReference type="SUPFAM" id="SSF53098">
    <property type="entry name" value="Ribonuclease H-like"/>
    <property type="match status" value="1"/>
</dbReference>
<accession>A0A6J1PCC1</accession>
<dbReference type="GeneID" id="112451633"/>
<keyword evidence="5" id="KW-1185">Reference proteome</keyword>
<dbReference type="RefSeq" id="XP_024867157.1">
    <property type="nucleotide sequence ID" value="XM_025011389.1"/>
</dbReference>
<dbReference type="SUPFAM" id="SSF56672">
    <property type="entry name" value="DNA/RNA polymerases"/>
    <property type="match status" value="1"/>
</dbReference>
<evidence type="ECO:0000259" key="4">
    <source>
        <dbReference type="PROSITE" id="PS50994"/>
    </source>
</evidence>
<dbReference type="GO" id="GO:0071897">
    <property type="term" value="P:DNA biosynthetic process"/>
    <property type="evidence" value="ECO:0007669"/>
    <property type="project" value="UniProtKB-ARBA"/>
</dbReference>